<feature type="domain" description="CST complex subunit Stn1 N-terminal" evidence="9">
    <location>
        <begin position="36"/>
        <end position="180"/>
    </location>
</feature>
<dbReference type="InterPro" id="IPR012340">
    <property type="entry name" value="NA-bd_OB-fold"/>
</dbReference>
<proteinExistence type="predicted"/>
<gene>
    <name evidence="10" type="ORF">VSDG_01464</name>
</gene>
<keyword evidence="7" id="KW-0539">Nucleus</keyword>
<reference evidence="10 11" key="1">
    <citation type="submission" date="2015-09" db="EMBL/GenBank/DDBJ databases">
        <title>Host preference determinants of Valsa canker pathogens revealed by comparative genomics.</title>
        <authorList>
            <person name="Yin Z."/>
            <person name="Huang L."/>
        </authorList>
    </citation>
    <scope>NUCLEOTIDE SEQUENCE [LARGE SCALE GENOMIC DNA]</scope>
    <source>
        <strain evidence="10 11">YSFL</strain>
    </source>
</reference>
<dbReference type="Pfam" id="PF10451">
    <property type="entry name" value="Stn1"/>
    <property type="match status" value="1"/>
</dbReference>
<evidence type="ECO:0000256" key="2">
    <source>
        <dbReference type="ARBA" id="ARBA00004574"/>
    </source>
</evidence>
<dbReference type="Proteomes" id="UP000284375">
    <property type="component" value="Unassembled WGS sequence"/>
</dbReference>
<accession>A0A423WJE0</accession>
<dbReference type="STRING" id="252740.A0A423WJE0"/>
<dbReference type="SUPFAM" id="SSF50249">
    <property type="entry name" value="Nucleic acid-binding proteins"/>
    <property type="match status" value="1"/>
</dbReference>
<organism evidence="10 11">
    <name type="scientific">Cytospora chrysosperma</name>
    <name type="common">Cytospora canker fungus</name>
    <name type="synonym">Sphaeria chrysosperma</name>
    <dbReference type="NCBI Taxonomy" id="252740"/>
    <lineage>
        <taxon>Eukaryota</taxon>
        <taxon>Fungi</taxon>
        <taxon>Dikarya</taxon>
        <taxon>Ascomycota</taxon>
        <taxon>Pezizomycotina</taxon>
        <taxon>Sordariomycetes</taxon>
        <taxon>Sordariomycetidae</taxon>
        <taxon>Diaporthales</taxon>
        <taxon>Cytosporaceae</taxon>
        <taxon>Cytospora</taxon>
    </lineage>
</organism>
<dbReference type="GO" id="GO:0000781">
    <property type="term" value="C:chromosome, telomeric region"/>
    <property type="evidence" value="ECO:0007669"/>
    <property type="project" value="UniProtKB-SubCell"/>
</dbReference>
<keyword evidence="11" id="KW-1185">Reference proteome</keyword>
<evidence type="ECO:0000256" key="3">
    <source>
        <dbReference type="ARBA" id="ARBA00017411"/>
    </source>
</evidence>
<protein>
    <recommendedName>
        <fullName evidence="3">CST complex subunit STN1</fullName>
    </recommendedName>
    <alternativeName>
        <fullName evidence="8">Suppressor of cdc thirteen homolog</fullName>
    </alternativeName>
</protein>
<comment type="caution">
    <text evidence="10">The sequence shown here is derived from an EMBL/GenBank/DDBJ whole genome shotgun (WGS) entry which is preliminary data.</text>
</comment>
<dbReference type="PANTHER" id="PTHR13989">
    <property type="entry name" value="REPLICATION PROTEIN A-RELATED"/>
    <property type="match status" value="1"/>
</dbReference>
<keyword evidence="5" id="KW-0779">Telomere</keyword>
<keyword evidence="4" id="KW-0158">Chromosome</keyword>
<evidence type="ECO:0000259" key="9">
    <source>
        <dbReference type="Pfam" id="PF10451"/>
    </source>
</evidence>
<evidence type="ECO:0000256" key="5">
    <source>
        <dbReference type="ARBA" id="ARBA00022895"/>
    </source>
</evidence>
<dbReference type="GO" id="GO:0003677">
    <property type="term" value="F:DNA binding"/>
    <property type="evidence" value="ECO:0007669"/>
    <property type="project" value="UniProtKB-KW"/>
</dbReference>
<evidence type="ECO:0000256" key="4">
    <source>
        <dbReference type="ARBA" id="ARBA00022454"/>
    </source>
</evidence>
<keyword evidence="6" id="KW-0238">DNA-binding</keyword>
<dbReference type="GO" id="GO:0005634">
    <property type="term" value="C:nucleus"/>
    <property type="evidence" value="ECO:0007669"/>
    <property type="project" value="UniProtKB-SubCell"/>
</dbReference>
<evidence type="ECO:0000313" key="10">
    <source>
        <dbReference type="EMBL" id="ROW03544.1"/>
    </source>
</evidence>
<evidence type="ECO:0000256" key="1">
    <source>
        <dbReference type="ARBA" id="ARBA00004123"/>
    </source>
</evidence>
<comment type="subcellular location">
    <subcellularLocation>
        <location evidence="2">Chromosome</location>
        <location evidence="2">Telomere</location>
    </subcellularLocation>
    <subcellularLocation>
        <location evidence="1">Nucleus</location>
    </subcellularLocation>
</comment>
<name>A0A423WJE0_CYTCH</name>
<dbReference type="InterPro" id="IPR040260">
    <property type="entry name" value="RFA2-like"/>
</dbReference>
<dbReference type="EMBL" id="LJZO01000003">
    <property type="protein sequence ID" value="ROW03544.1"/>
    <property type="molecule type" value="Genomic_DNA"/>
</dbReference>
<sequence length="189" mass="21722">MTKEGDLPIYPQYCFHLSETINKFCPLRSIDIESLTRHPGFEGQDVFFHLNHPVRWVRITGVVVAVDEFGTRRIYTVDDSSGVCIECTVDLPKFGPSIKLDSKEQPVTGKARVPDEVDVGTLVDIRGGLTLFRGNKQIKIEKATIIRSTEQELVYWEKVQAFRLEVLDRAWRLTDKEVRRCRKEAERNG</sequence>
<dbReference type="PANTHER" id="PTHR13989:SF33">
    <property type="entry name" value="CST COMPLEX SUBUNIT STN1"/>
    <property type="match status" value="1"/>
</dbReference>
<dbReference type="Gene3D" id="2.40.50.140">
    <property type="entry name" value="Nucleic acid-binding proteins"/>
    <property type="match status" value="1"/>
</dbReference>
<evidence type="ECO:0000256" key="7">
    <source>
        <dbReference type="ARBA" id="ARBA00023242"/>
    </source>
</evidence>
<evidence type="ECO:0000313" key="11">
    <source>
        <dbReference type="Proteomes" id="UP000284375"/>
    </source>
</evidence>
<evidence type="ECO:0000256" key="6">
    <source>
        <dbReference type="ARBA" id="ARBA00023125"/>
    </source>
</evidence>
<dbReference type="InterPro" id="IPR018856">
    <property type="entry name" value="Stn1_N"/>
</dbReference>
<evidence type="ECO:0000256" key="8">
    <source>
        <dbReference type="ARBA" id="ARBA00030039"/>
    </source>
</evidence>
<dbReference type="OrthoDB" id="77828at2759"/>
<dbReference type="AlphaFoldDB" id="A0A423WJE0"/>